<sequence length="111" mass="12403">MSYKIREKVQTKHSNNPTFNRIHRSTGSLGVSTFAHLPSSAIVVHISDNVVDSDERVVEVSEKLFTRITTFKDLVSEKTGVIRMVTVLTTVQRKDSANTNVLEVEEDGVDD</sequence>
<organism evidence="1 2">
    <name type="scientific">Mycena pura</name>
    <dbReference type="NCBI Taxonomy" id="153505"/>
    <lineage>
        <taxon>Eukaryota</taxon>
        <taxon>Fungi</taxon>
        <taxon>Dikarya</taxon>
        <taxon>Basidiomycota</taxon>
        <taxon>Agaricomycotina</taxon>
        <taxon>Agaricomycetes</taxon>
        <taxon>Agaricomycetidae</taxon>
        <taxon>Agaricales</taxon>
        <taxon>Marasmiineae</taxon>
        <taxon>Mycenaceae</taxon>
        <taxon>Mycena</taxon>
    </lineage>
</organism>
<reference evidence="1" key="1">
    <citation type="submission" date="2023-03" db="EMBL/GenBank/DDBJ databases">
        <title>Massive genome expansion in bonnet fungi (Mycena s.s.) driven by repeated elements and novel gene families across ecological guilds.</title>
        <authorList>
            <consortium name="Lawrence Berkeley National Laboratory"/>
            <person name="Harder C.B."/>
            <person name="Miyauchi S."/>
            <person name="Viragh M."/>
            <person name="Kuo A."/>
            <person name="Thoen E."/>
            <person name="Andreopoulos B."/>
            <person name="Lu D."/>
            <person name="Skrede I."/>
            <person name="Drula E."/>
            <person name="Henrissat B."/>
            <person name="Morin E."/>
            <person name="Kohler A."/>
            <person name="Barry K."/>
            <person name="LaButti K."/>
            <person name="Morin E."/>
            <person name="Salamov A."/>
            <person name="Lipzen A."/>
            <person name="Mereny Z."/>
            <person name="Hegedus B."/>
            <person name="Baldrian P."/>
            <person name="Stursova M."/>
            <person name="Weitz H."/>
            <person name="Taylor A."/>
            <person name="Grigoriev I.V."/>
            <person name="Nagy L.G."/>
            <person name="Martin F."/>
            <person name="Kauserud H."/>
        </authorList>
    </citation>
    <scope>NUCLEOTIDE SEQUENCE</scope>
    <source>
        <strain evidence="1">9144</strain>
    </source>
</reference>
<name>A0AAD6VKX0_9AGAR</name>
<evidence type="ECO:0000313" key="2">
    <source>
        <dbReference type="Proteomes" id="UP001219525"/>
    </source>
</evidence>
<dbReference type="Proteomes" id="UP001219525">
    <property type="component" value="Unassembled WGS sequence"/>
</dbReference>
<dbReference type="AlphaFoldDB" id="A0AAD6VKX0"/>
<gene>
    <name evidence="1" type="ORF">GGX14DRAFT_562383</name>
</gene>
<keyword evidence="2" id="KW-1185">Reference proteome</keyword>
<accession>A0AAD6VKX0</accession>
<comment type="caution">
    <text evidence="1">The sequence shown here is derived from an EMBL/GenBank/DDBJ whole genome shotgun (WGS) entry which is preliminary data.</text>
</comment>
<protein>
    <submittedName>
        <fullName evidence="1">Uncharacterized protein</fullName>
    </submittedName>
</protein>
<proteinExistence type="predicted"/>
<evidence type="ECO:0000313" key="1">
    <source>
        <dbReference type="EMBL" id="KAJ7215937.1"/>
    </source>
</evidence>
<dbReference type="EMBL" id="JARJCW010000016">
    <property type="protein sequence ID" value="KAJ7215937.1"/>
    <property type="molecule type" value="Genomic_DNA"/>
</dbReference>